<dbReference type="InterPro" id="IPR037482">
    <property type="entry name" value="ST1585_MBL-fold"/>
</dbReference>
<evidence type="ECO:0000313" key="2">
    <source>
        <dbReference type="EMBL" id="BDR90922.1"/>
    </source>
</evidence>
<organism evidence="3 4">
    <name type="scientific">Vulcanisaeta souniana JCM 11219</name>
    <dbReference type="NCBI Taxonomy" id="1293586"/>
    <lineage>
        <taxon>Archaea</taxon>
        <taxon>Thermoproteota</taxon>
        <taxon>Thermoprotei</taxon>
        <taxon>Thermoproteales</taxon>
        <taxon>Thermoproteaceae</taxon>
        <taxon>Vulcanisaeta</taxon>
    </lineage>
</organism>
<dbReference type="Gene3D" id="3.60.15.10">
    <property type="entry name" value="Ribonuclease Z/Hydroxyacylglutathione hydrolase-like"/>
    <property type="match status" value="1"/>
</dbReference>
<reference evidence="5" key="3">
    <citation type="submission" date="2022-09" db="EMBL/GenBank/DDBJ databases">
        <title>Complete genome sequence of Vulcanisaeta souniana.</title>
        <authorList>
            <person name="Kato S."/>
            <person name="Itoh T."/>
            <person name="Ohkuma M."/>
        </authorList>
    </citation>
    <scope>NUCLEOTIDE SEQUENCE [LARGE SCALE GENOMIC DNA]</scope>
    <source>
        <strain evidence="5">JCM 11219</strain>
    </source>
</reference>
<dbReference type="OrthoDB" id="197151at2157"/>
<evidence type="ECO:0000313" key="3">
    <source>
        <dbReference type="EMBL" id="GGI79367.1"/>
    </source>
</evidence>
<evidence type="ECO:0000259" key="1">
    <source>
        <dbReference type="SMART" id="SM00849"/>
    </source>
</evidence>
<dbReference type="RefSeq" id="WP_188603417.1">
    <property type="nucleotide sequence ID" value="NZ_AP026830.1"/>
</dbReference>
<dbReference type="GeneID" id="76205568"/>
<dbReference type="InterPro" id="IPR001279">
    <property type="entry name" value="Metallo-B-lactamas"/>
</dbReference>
<evidence type="ECO:0000313" key="5">
    <source>
        <dbReference type="Proteomes" id="UP001060771"/>
    </source>
</evidence>
<dbReference type="SMART" id="SM00849">
    <property type="entry name" value="Lactamase_B"/>
    <property type="match status" value="1"/>
</dbReference>
<sequence>MVRITEIMSNVYQIDLEPGGFSNLVSVYAVNTGGGIIVFEGGPAVSSNDLRNALRRLPGNVTHSFITHVHIDHYGGTGSLTMLNPNVEVYVHPRGSKVLPNPDIIWAPAREAMGWLGELYGRPLEIPSRNTRETRDGDRVTIGDVTVEVMHTPGHASHHQSFIVEPWNILIVGDAAGIYIKDLDYIIPTTMEPLRFDLYVDSIKKLIARNPRYIAYTHHLLVPNATDLLNRHLGQVDAWGRAAEEAVREGLSVDDLERVLVERDQDLRRVYDRLRGMRAHYHLFKMAIDGLYKYFRDLETKRK</sequence>
<dbReference type="CDD" id="cd07726">
    <property type="entry name" value="ST1585-like_MBL-fold"/>
    <property type="match status" value="1"/>
</dbReference>
<feature type="domain" description="Metallo-beta-lactamase" evidence="1">
    <location>
        <begin position="24"/>
        <end position="218"/>
    </location>
</feature>
<dbReference type="PANTHER" id="PTHR42951:SF4">
    <property type="entry name" value="ACYL-COENZYME A THIOESTERASE MBLAC2"/>
    <property type="match status" value="1"/>
</dbReference>
<keyword evidence="5" id="KW-1185">Reference proteome</keyword>
<name>A0A830E899_9CREN</name>
<reference evidence="3" key="1">
    <citation type="journal article" date="2014" name="Int. J. Syst. Evol. Microbiol.">
        <title>Complete genome sequence of Corynebacterium casei LMG S-19264T (=DSM 44701T), isolated from a smear-ripened cheese.</title>
        <authorList>
            <consortium name="US DOE Joint Genome Institute (JGI-PGF)"/>
            <person name="Walter F."/>
            <person name="Albersmeier A."/>
            <person name="Kalinowski J."/>
            <person name="Ruckert C."/>
        </authorList>
    </citation>
    <scope>NUCLEOTIDE SEQUENCE</scope>
    <source>
        <strain evidence="3">JCM 11219</strain>
    </source>
</reference>
<dbReference type="Proteomes" id="UP000657075">
    <property type="component" value="Unassembled WGS sequence"/>
</dbReference>
<dbReference type="Proteomes" id="UP001060771">
    <property type="component" value="Chromosome"/>
</dbReference>
<proteinExistence type="predicted"/>
<reference evidence="3" key="2">
    <citation type="submission" date="2020-09" db="EMBL/GenBank/DDBJ databases">
        <authorList>
            <person name="Sun Q."/>
            <person name="Ohkuma M."/>
        </authorList>
    </citation>
    <scope>NUCLEOTIDE SEQUENCE</scope>
    <source>
        <strain evidence="3">JCM 11219</strain>
    </source>
</reference>
<dbReference type="SUPFAM" id="SSF56281">
    <property type="entry name" value="Metallo-hydrolase/oxidoreductase"/>
    <property type="match status" value="1"/>
</dbReference>
<dbReference type="AlphaFoldDB" id="A0A830E899"/>
<reference evidence="2" key="4">
    <citation type="journal article" date="2023" name="Microbiol. Resour. Announc.">
        <title>Complete Genome Sequence of Vulcanisaeta souniana Strain IC-059, a Hyperthermophilic Archaeon Isolated from Hot Spring Water in Japan.</title>
        <authorList>
            <person name="Kato S."/>
            <person name="Itoh T."/>
            <person name="Wu L."/>
            <person name="Ma J."/>
            <person name="Ohkuma M."/>
        </authorList>
    </citation>
    <scope>NUCLEOTIDE SEQUENCE</scope>
    <source>
        <strain evidence="2">JCM 11219</strain>
    </source>
</reference>
<dbReference type="PANTHER" id="PTHR42951">
    <property type="entry name" value="METALLO-BETA-LACTAMASE DOMAIN-CONTAINING"/>
    <property type="match status" value="1"/>
</dbReference>
<dbReference type="Pfam" id="PF00753">
    <property type="entry name" value="Lactamase_B"/>
    <property type="match status" value="1"/>
</dbReference>
<gene>
    <name evidence="3" type="ORF">GCM10007112_15350</name>
    <name evidence="2" type="ORF">Vsou_00150</name>
</gene>
<accession>A0A830E899</accession>
<protein>
    <submittedName>
        <fullName evidence="3">MBL fold metallo-hydrolase</fullName>
    </submittedName>
</protein>
<evidence type="ECO:0000313" key="4">
    <source>
        <dbReference type="Proteomes" id="UP000657075"/>
    </source>
</evidence>
<dbReference type="InterPro" id="IPR050855">
    <property type="entry name" value="NDM-1-like"/>
</dbReference>
<dbReference type="EMBL" id="BMNM01000006">
    <property type="protein sequence ID" value="GGI79367.1"/>
    <property type="molecule type" value="Genomic_DNA"/>
</dbReference>
<dbReference type="EMBL" id="AP026830">
    <property type="protein sequence ID" value="BDR90922.1"/>
    <property type="molecule type" value="Genomic_DNA"/>
</dbReference>
<dbReference type="InterPro" id="IPR036866">
    <property type="entry name" value="RibonucZ/Hydroxyglut_hydro"/>
</dbReference>